<accession>K7KVR4</accession>
<dbReference type="EMBL" id="CM000839">
    <property type="protein sequence ID" value="KRH54372.1"/>
    <property type="molecule type" value="Genomic_DNA"/>
</dbReference>
<keyword evidence="4" id="KW-0464">Manganese</keyword>
<evidence type="ECO:0000256" key="2">
    <source>
        <dbReference type="ARBA" id="ARBA00022801"/>
    </source>
</evidence>
<dbReference type="PaxDb" id="3847-GLYMA06G19152.1"/>
<sequence length="91" mass="10141">MKIVSYNIRGLGRGFRWGAVKKLVVKEQVDMLCLQETKKEMVDKTMSQALWGDSEVKWATNLAVNSAGGILCIWSESSFVLEKEVIGSGFI</sequence>
<dbReference type="GO" id="GO:0046872">
    <property type="term" value="F:metal ion binding"/>
    <property type="evidence" value="ECO:0007669"/>
    <property type="project" value="UniProtKB-KW"/>
</dbReference>
<dbReference type="GO" id="GO:0008081">
    <property type="term" value="F:phosphoric diester hydrolase activity"/>
    <property type="evidence" value="ECO:0000318"/>
    <property type="project" value="GO_Central"/>
</dbReference>
<feature type="binding site" evidence="4">
    <location>
        <position position="36"/>
    </location>
    <ligand>
        <name>Mg(2+)</name>
        <dbReference type="ChEBI" id="CHEBI:18420"/>
        <label>1</label>
    </ligand>
</feature>
<dbReference type="GO" id="GO:0005634">
    <property type="term" value="C:nucleus"/>
    <property type="evidence" value="ECO:0000318"/>
    <property type="project" value="GO_Central"/>
</dbReference>
<dbReference type="OMA" id="SEVKWAT"/>
<proteinExistence type="predicted"/>
<dbReference type="SUPFAM" id="SSF56219">
    <property type="entry name" value="DNase I-like"/>
    <property type="match status" value="1"/>
</dbReference>
<dbReference type="SMR" id="K7KVR4"/>
<evidence type="ECO:0000313" key="7">
    <source>
        <dbReference type="Proteomes" id="UP000008827"/>
    </source>
</evidence>
<name>K7KVR4_SOYBN</name>
<gene>
    <name evidence="5" type="ORF">GLYMA_06G180900</name>
</gene>
<evidence type="ECO:0008006" key="8">
    <source>
        <dbReference type="Google" id="ProtNLM"/>
    </source>
</evidence>
<dbReference type="Gene3D" id="3.60.10.10">
    <property type="entry name" value="Endonuclease/exonuclease/phosphatase"/>
    <property type="match status" value="1"/>
</dbReference>
<dbReference type="GO" id="GO:0003906">
    <property type="term" value="F:DNA-(apurinic or apyrimidinic site) endonuclease activity"/>
    <property type="evidence" value="ECO:0000318"/>
    <property type="project" value="GO_Central"/>
</dbReference>
<dbReference type="Proteomes" id="UP000008827">
    <property type="component" value="Chromosome 6"/>
</dbReference>
<protein>
    <recommendedName>
        <fullName evidence="8">Endonuclease/exonuclease/phosphatase domain-containing protein</fullName>
    </recommendedName>
</protein>
<dbReference type="AlphaFoldDB" id="K7KVR4"/>
<evidence type="ECO:0000256" key="4">
    <source>
        <dbReference type="PIRSR" id="PIRSR604808-2"/>
    </source>
</evidence>
<keyword evidence="2" id="KW-0378">Hydrolase</keyword>
<reference evidence="5" key="3">
    <citation type="submission" date="2018-07" db="EMBL/GenBank/DDBJ databases">
        <title>WGS assembly of Glycine max.</title>
        <authorList>
            <person name="Schmutz J."/>
            <person name="Cannon S."/>
            <person name="Schlueter J."/>
            <person name="Ma J."/>
            <person name="Mitros T."/>
            <person name="Nelson W."/>
            <person name="Hyten D."/>
            <person name="Song Q."/>
            <person name="Thelen J."/>
            <person name="Cheng J."/>
            <person name="Xu D."/>
            <person name="Hellsten U."/>
            <person name="May G."/>
            <person name="Yu Y."/>
            <person name="Sakurai T."/>
            <person name="Umezawa T."/>
            <person name="Bhattacharyya M."/>
            <person name="Sandhu D."/>
            <person name="Valliyodan B."/>
            <person name="Lindquist E."/>
            <person name="Peto M."/>
            <person name="Grant D."/>
            <person name="Shu S."/>
            <person name="Goodstein D."/>
            <person name="Barry K."/>
            <person name="Futrell-Griggs M."/>
            <person name="Abernathy B."/>
            <person name="Du J."/>
            <person name="Tian Z."/>
            <person name="Zhu L."/>
            <person name="Gill N."/>
            <person name="Joshi T."/>
            <person name="Libault M."/>
            <person name="Sethuraman A."/>
            <person name="Zhang X."/>
            <person name="Shinozaki K."/>
            <person name="Nguyen H."/>
            <person name="Wing R."/>
            <person name="Cregan P."/>
            <person name="Specht J."/>
            <person name="Grimwood J."/>
            <person name="Rokhsar D."/>
            <person name="Stacey G."/>
            <person name="Shoemaker R."/>
            <person name="Jackson S."/>
        </authorList>
    </citation>
    <scope>NUCLEOTIDE SEQUENCE</scope>
    <source>
        <tissue evidence="5">Callus</tissue>
    </source>
</reference>
<dbReference type="Gramene" id="KRH54372">
    <property type="protein sequence ID" value="KRH54372"/>
    <property type="gene ID" value="GLYMA_06G180900"/>
</dbReference>
<dbReference type="PANTHER" id="PTHR22748:SF11">
    <property type="entry name" value="OS07G0184032 PROTEIN"/>
    <property type="match status" value="1"/>
</dbReference>
<comment type="cofactor">
    <cofactor evidence="4">
        <name>Mg(2+)</name>
        <dbReference type="ChEBI" id="CHEBI:18420"/>
    </cofactor>
    <cofactor evidence="4">
        <name>Mn(2+)</name>
        <dbReference type="ChEBI" id="CHEBI:29035"/>
    </cofactor>
    <text evidence="4">Probably binds two magnesium or manganese ions per subunit.</text>
</comment>
<dbReference type="EnsemblPlants" id="KRH54372">
    <property type="protein sequence ID" value="KRH54372"/>
    <property type="gene ID" value="GLYMA_06G180900"/>
</dbReference>
<feature type="binding site" evidence="4">
    <location>
        <position position="7"/>
    </location>
    <ligand>
        <name>Mg(2+)</name>
        <dbReference type="ChEBI" id="CHEBI:18420"/>
        <label>1</label>
    </ligand>
</feature>
<dbReference type="InterPro" id="IPR036691">
    <property type="entry name" value="Endo/exonu/phosph_ase_sf"/>
</dbReference>
<keyword evidence="1 4" id="KW-0479">Metal-binding</keyword>
<dbReference type="InParanoid" id="K7KVR4"/>
<organism evidence="6">
    <name type="scientific">Glycine max</name>
    <name type="common">Soybean</name>
    <name type="synonym">Glycine hispida</name>
    <dbReference type="NCBI Taxonomy" id="3847"/>
    <lineage>
        <taxon>Eukaryota</taxon>
        <taxon>Viridiplantae</taxon>
        <taxon>Streptophyta</taxon>
        <taxon>Embryophyta</taxon>
        <taxon>Tracheophyta</taxon>
        <taxon>Spermatophyta</taxon>
        <taxon>Magnoliopsida</taxon>
        <taxon>eudicotyledons</taxon>
        <taxon>Gunneridae</taxon>
        <taxon>Pentapetalae</taxon>
        <taxon>rosids</taxon>
        <taxon>fabids</taxon>
        <taxon>Fabales</taxon>
        <taxon>Fabaceae</taxon>
        <taxon>Papilionoideae</taxon>
        <taxon>50 kb inversion clade</taxon>
        <taxon>NPAAA clade</taxon>
        <taxon>indigoferoid/millettioid clade</taxon>
        <taxon>Phaseoleae</taxon>
        <taxon>Glycine</taxon>
        <taxon>Glycine subgen. Soja</taxon>
    </lineage>
</organism>
<evidence type="ECO:0000256" key="1">
    <source>
        <dbReference type="ARBA" id="ARBA00022723"/>
    </source>
</evidence>
<dbReference type="InterPro" id="IPR004808">
    <property type="entry name" value="AP_endonuc_1"/>
</dbReference>
<dbReference type="OrthoDB" id="1431600at2759"/>
<evidence type="ECO:0000313" key="6">
    <source>
        <dbReference type="EnsemblPlants" id="KRH54372"/>
    </source>
</evidence>
<dbReference type="HOGENOM" id="CLU_2610754_0_0_1"/>
<reference evidence="6" key="2">
    <citation type="submission" date="2018-02" db="UniProtKB">
        <authorList>
            <consortium name="EnsemblPlants"/>
        </authorList>
    </citation>
    <scope>IDENTIFICATION</scope>
    <source>
        <strain evidence="6">Williams 82</strain>
    </source>
</reference>
<evidence type="ECO:0000313" key="5">
    <source>
        <dbReference type="EMBL" id="KRH54372.1"/>
    </source>
</evidence>
<dbReference type="GO" id="GO:0006284">
    <property type="term" value="P:base-excision repair"/>
    <property type="evidence" value="ECO:0000318"/>
    <property type="project" value="GO_Central"/>
</dbReference>
<dbReference type="GO" id="GO:0008311">
    <property type="term" value="F:double-stranded DNA 3'-5' DNA exonuclease activity"/>
    <property type="evidence" value="ECO:0000318"/>
    <property type="project" value="GO_Central"/>
</dbReference>
<reference evidence="5 6" key="1">
    <citation type="journal article" date="2010" name="Nature">
        <title>Genome sequence of the palaeopolyploid soybean.</title>
        <authorList>
            <person name="Schmutz J."/>
            <person name="Cannon S.B."/>
            <person name="Schlueter J."/>
            <person name="Ma J."/>
            <person name="Mitros T."/>
            <person name="Nelson W."/>
            <person name="Hyten D.L."/>
            <person name="Song Q."/>
            <person name="Thelen J.J."/>
            <person name="Cheng J."/>
            <person name="Xu D."/>
            <person name="Hellsten U."/>
            <person name="May G.D."/>
            <person name="Yu Y."/>
            <person name="Sakurai T."/>
            <person name="Umezawa T."/>
            <person name="Bhattacharyya M.K."/>
            <person name="Sandhu D."/>
            <person name="Valliyodan B."/>
            <person name="Lindquist E."/>
            <person name="Peto M."/>
            <person name="Grant D."/>
            <person name="Shu S."/>
            <person name="Goodstein D."/>
            <person name="Barry K."/>
            <person name="Futrell-Griggs M."/>
            <person name="Abernathy B."/>
            <person name="Du J."/>
            <person name="Tian Z."/>
            <person name="Zhu L."/>
            <person name="Gill N."/>
            <person name="Joshi T."/>
            <person name="Libault M."/>
            <person name="Sethuraman A."/>
            <person name="Zhang X.-C."/>
            <person name="Shinozaki K."/>
            <person name="Nguyen H.T."/>
            <person name="Wing R.A."/>
            <person name="Cregan P."/>
            <person name="Specht J."/>
            <person name="Grimwood J."/>
            <person name="Rokhsar D."/>
            <person name="Stacey G."/>
            <person name="Shoemaker R.C."/>
            <person name="Jackson S.A."/>
        </authorList>
    </citation>
    <scope>NUCLEOTIDE SEQUENCE [LARGE SCALE GENOMIC DNA]</scope>
    <source>
        <strain evidence="6">cv. Williams 82</strain>
        <tissue evidence="5">Callus</tissue>
    </source>
</reference>
<evidence type="ECO:0000256" key="3">
    <source>
        <dbReference type="ARBA" id="ARBA00022842"/>
    </source>
</evidence>
<keyword evidence="3 4" id="KW-0460">Magnesium</keyword>
<keyword evidence="7" id="KW-1185">Reference proteome</keyword>
<dbReference type="PANTHER" id="PTHR22748">
    <property type="entry name" value="AP ENDONUCLEASE"/>
    <property type="match status" value="1"/>
</dbReference>
<dbReference type="FunFam" id="3.60.10.10:FF:000183">
    <property type="entry name" value="Uncharacterized protein"/>
    <property type="match status" value="1"/>
</dbReference>